<dbReference type="GeneID" id="85318891"/>
<accession>A0AA40A4G4</accession>
<evidence type="ECO:0000313" key="2">
    <source>
        <dbReference type="Proteomes" id="UP001172101"/>
    </source>
</evidence>
<dbReference type="Proteomes" id="UP001172101">
    <property type="component" value="Unassembled WGS sequence"/>
</dbReference>
<feature type="non-terminal residue" evidence="1">
    <location>
        <position position="341"/>
    </location>
</feature>
<dbReference type="InterPro" id="IPR036987">
    <property type="entry name" value="SRA-YDG_sf"/>
</dbReference>
<name>A0AA40A4G4_9PEZI</name>
<keyword evidence="2" id="KW-1185">Reference proteome</keyword>
<gene>
    <name evidence="1" type="ORF">B0T26DRAFT_596663</name>
</gene>
<reference evidence="1" key="1">
    <citation type="submission" date="2023-06" db="EMBL/GenBank/DDBJ databases">
        <title>Genome-scale phylogeny and comparative genomics of the fungal order Sordariales.</title>
        <authorList>
            <consortium name="Lawrence Berkeley National Laboratory"/>
            <person name="Hensen N."/>
            <person name="Bonometti L."/>
            <person name="Westerberg I."/>
            <person name="Brannstrom I.O."/>
            <person name="Guillou S."/>
            <person name="Cros-Aarteil S."/>
            <person name="Calhoun S."/>
            <person name="Haridas S."/>
            <person name="Kuo A."/>
            <person name="Mondo S."/>
            <person name="Pangilinan J."/>
            <person name="Riley R."/>
            <person name="LaButti K."/>
            <person name="Andreopoulos B."/>
            <person name="Lipzen A."/>
            <person name="Chen C."/>
            <person name="Yanf M."/>
            <person name="Daum C."/>
            <person name="Ng V."/>
            <person name="Clum A."/>
            <person name="Steindorff A."/>
            <person name="Ohm R."/>
            <person name="Martin F."/>
            <person name="Silar P."/>
            <person name="Natvig D."/>
            <person name="Lalanne C."/>
            <person name="Gautier V."/>
            <person name="Ament-velasquez S.L."/>
            <person name="Kruys A."/>
            <person name="Hutchinson M.I."/>
            <person name="Powell A.J."/>
            <person name="Barry K."/>
            <person name="Miller A.N."/>
            <person name="Grigoriev I.V."/>
            <person name="Debuchy R."/>
            <person name="Gladieux P."/>
            <person name="Thoren M.H."/>
            <person name="Johannesson H."/>
        </authorList>
    </citation>
    <scope>NUCLEOTIDE SEQUENCE</scope>
    <source>
        <strain evidence="1">SMH2392-1A</strain>
    </source>
</reference>
<dbReference type="Gene3D" id="2.30.280.10">
    <property type="entry name" value="SRA-YDG"/>
    <property type="match status" value="1"/>
</dbReference>
<feature type="non-terminal residue" evidence="1">
    <location>
        <position position="1"/>
    </location>
</feature>
<dbReference type="AlphaFoldDB" id="A0AA40A4G4"/>
<evidence type="ECO:0000313" key="1">
    <source>
        <dbReference type="EMBL" id="KAK0709089.1"/>
    </source>
</evidence>
<dbReference type="InterPro" id="IPR015947">
    <property type="entry name" value="PUA-like_sf"/>
</dbReference>
<sequence>ESLLKLSDSVRRWLSEAGHSGPDSDRLTMFLENALAEEARGVSPIGFEAIKLARLDKMVAELVDCAKRGTIVSAKCLSDSAAADSLLRAWRARFKAQYFMMDEIRTADLATTGRLEGVAFVAPAPGAPGAWKVTDPNPRPHLGSNLNLNFEAGYWALNIACAHRDSLVASDSQKVTTGKYGLSTLPLLTGKEDLFEGNQLRYTFEGTLKDMHVSLMTKVGRQIRILRGYQLRSPHAPSAGVRYDGLWKLTNYRHKLDLSTEIYRLELTLARVDGQPPMSELARIPTPSQLDDWHLYEKLEADKIRQATGEQMAFQWKVQKEADRLEREQWKRVREFRSSIS</sequence>
<dbReference type="EMBL" id="JAUIRO010000006">
    <property type="protein sequence ID" value="KAK0709089.1"/>
    <property type="molecule type" value="Genomic_DNA"/>
</dbReference>
<dbReference type="RefSeq" id="XP_060292393.1">
    <property type="nucleotide sequence ID" value="XM_060435621.1"/>
</dbReference>
<proteinExistence type="predicted"/>
<comment type="caution">
    <text evidence="1">The sequence shown here is derived from an EMBL/GenBank/DDBJ whole genome shotgun (WGS) entry which is preliminary data.</text>
</comment>
<dbReference type="SUPFAM" id="SSF88697">
    <property type="entry name" value="PUA domain-like"/>
    <property type="match status" value="1"/>
</dbReference>
<protein>
    <submittedName>
        <fullName evidence="1">PUA-like domain-containing protein</fullName>
    </submittedName>
</protein>
<organism evidence="1 2">
    <name type="scientific">Lasiosphaeria miniovina</name>
    <dbReference type="NCBI Taxonomy" id="1954250"/>
    <lineage>
        <taxon>Eukaryota</taxon>
        <taxon>Fungi</taxon>
        <taxon>Dikarya</taxon>
        <taxon>Ascomycota</taxon>
        <taxon>Pezizomycotina</taxon>
        <taxon>Sordariomycetes</taxon>
        <taxon>Sordariomycetidae</taxon>
        <taxon>Sordariales</taxon>
        <taxon>Lasiosphaeriaceae</taxon>
        <taxon>Lasiosphaeria</taxon>
    </lineage>
</organism>